<organism evidence="1 2">
    <name type="scientific">endosymbiont of Tevnia jerichonana</name>
    <name type="common">vent Tica</name>
    <dbReference type="NCBI Taxonomy" id="1049564"/>
    <lineage>
        <taxon>Bacteria</taxon>
        <taxon>Pseudomonadati</taxon>
        <taxon>Pseudomonadota</taxon>
        <taxon>Gammaproteobacteria</taxon>
        <taxon>sulfur-oxidizing symbionts</taxon>
    </lineage>
</organism>
<evidence type="ECO:0000313" key="1">
    <source>
        <dbReference type="EMBL" id="EGW53695.1"/>
    </source>
</evidence>
<proteinExistence type="predicted"/>
<comment type="caution">
    <text evidence="1">The sequence shown here is derived from an EMBL/GenBank/DDBJ whole genome shotgun (WGS) entry which is preliminary data.</text>
</comment>
<evidence type="ECO:0000313" key="2">
    <source>
        <dbReference type="Proteomes" id="UP000005167"/>
    </source>
</evidence>
<sequence length="40" mass="4601">MNMVLRSKYLTSFEAHRCVEVGMLLGMHVVMECGAEERSR</sequence>
<dbReference type="EMBL" id="AFZB01000023">
    <property type="protein sequence ID" value="EGW53695.1"/>
    <property type="molecule type" value="Genomic_DNA"/>
</dbReference>
<dbReference type="Proteomes" id="UP000005167">
    <property type="component" value="Unassembled WGS sequence"/>
</dbReference>
<gene>
    <name evidence="1" type="ORF">TevJSym_aw00440</name>
</gene>
<accession>G2FHQ1</accession>
<name>G2FHQ1_9GAMM</name>
<dbReference type="AlphaFoldDB" id="G2FHQ1"/>
<protein>
    <submittedName>
        <fullName evidence="1">Uncharacterized protein</fullName>
    </submittedName>
</protein>
<reference evidence="1 2" key="1">
    <citation type="journal article" date="2011" name="ISME J.">
        <title>The endosymbionts of the deep-sea tubeworms Riftia pachyptila and Tevnia jerichonana share an identical physiology as revealed by proteogenomic analyses.</title>
        <authorList>
            <person name="Gardebrecht A."/>
            <person name="Markert S."/>
            <person name="Felbeck H."/>
            <person name="Thuermer A."/>
            <person name="Albrecht D."/>
            <person name="Wollherr A."/>
            <person name="Kabisch J."/>
            <person name="Lehmann R."/>
            <person name="Daniel R."/>
            <person name="Liesegang H."/>
            <person name="Hecker M."/>
            <person name="Sievert S.M."/>
            <person name="Schweder T."/>
        </authorList>
    </citation>
    <scope>NUCLEOTIDE SEQUENCE [LARGE SCALE GENOMIC DNA]</scope>
</reference>
<keyword evidence="2" id="KW-1185">Reference proteome</keyword>